<feature type="chain" id="PRO_5039104218" evidence="2">
    <location>
        <begin position="20"/>
        <end position="352"/>
    </location>
</feature>
<gene>
    <name evidence="3" type="ORF">F4694_006138</name>
</gene>
<evidence type="ECO:0000313" key="4">
    <source>
        <dbReference type="Proteomes" id="UP000548423"/>
    </source>
</evidence>
<dbReference type="GO" id="GO:0030976">
    <property type="term" value="F:thiamine pyrophosphate binding"/>
    <property type="evidence" value="ECO:0007669"/>
    <property type="project" value="TreeGrafter"/>
</dbReference>
<dbReference type="AlphaFoldDB" id="A0A852TP77"/>
<dbReference type="GO" id="GO:0030975">
    <property type="term" value="F:thiamine binding"/>
    <property type="evidence" value="ECO:0007669"/>
    <property type="project" value="TreeGrafter"/>
</dbReference>
<name>A0A852TP77_9BACI</name>
<proteinExistence type="predicted"/>
<sequence length="352" mass="38262">MKKKLGLVSLTLVSAGILAACGGGGDKDASKEKQTLVISTFGLEEDKMQEDVFKPFEEKYNVDIVLETGTSSERLTKLKSNPNSTVDVIELSQSNAADGVSADLFEKIDSSKAPNMDNLIDSAKELAADGSGPAYTLNSIGIVYNKQTAGKEIKEWNDLWDSSLKGKISIPDITTTFGPAMLYVASGHETVDLTTDNGKAAFEGITDLAPNVVKTYSKSSDLANMFQSGEIAAAVVGDFAVPIITESNPDVAYVVPESGTYANFNTININKNSKNKDLAYKYIDWRLSQEVQEKTAVSLNEAPTNKNVVLDEETAKNKTYGDVAERTNKVDSLFVNKNLESWINQWNRILNK</sequence>
<protein>
    <submittedName>
        <fullName evidence="3">Spermidine/putrescine transport system substrate-binding protein</fullName>
    </submittedName>
</protein>
<dbReference type="PROSITE" id="PS51257">
    <property type="entry name" value="PROKAR_LIPOPROTEIN"/>
    <property type="match status" value="1"/>
</dbReference>
<dbReference type="EMBL" id="JACCBX010000020">
    <property type="protein sequence ID" value="NYE09267.1"/>
    <property type="molecule type" value="Genomic_DNA"/>
</dbReference>
<organism evidence="3 4">
    <name type="scientific">Neobacillus niacini</name>
    <dbReference type="NCBI Taxonomy" id="86668"/>
    <lineage>
        <taxon>Bacteria</taxon>
        <taxon>Bacillati</taxon>
        <taxon>Bacillota</taxon>
        <taxon>Bacilli</taxon>
        <taxon>Bacillales</taxon>
        <taxon>Bacillaceae</taxon>
        <taxon>Neobacillus</taxon>
    </lineage>
</organism>
<dbReference type="Gene3D" id="3.40.190.10">
    <property type="entry name" value="Periplasmic binding protein-like II"/>
    <property type="match status" value="2"/>
</dbReference>
<dbReference type="Proteomes" id="UP000548423">
    <property type="component" value="Unassembled WGS sequence"/>
</dbReference>
<dbReference type="InterPro" id="IPR006059">
    <property type="entry name" value="SBP"/>
</dbReference>
<evidence type="ECO:0000256" key="1">
    <source>
        <dbReference type="ARBA" id="ARBA00022729"/>
    </source>
</evidence>
<evidence type="ECO:0000313" key="3">
    <source>
        <dbReference type="EMBL" id="NYE09267.1"/>
    </source>
</evidence>
<dbReference type="PANTHER" id="PTHR30006">
    <property type="entry name" value="THIAMINE-BINDING PERIPLASMIC PROTEIN-RELATED"/>
    <property type="match status" value="1"/>
</dbReference>
<dbReference type="SUPFAM" id="SSF53850">
    <property type="entry name" value="Periplasmic binding protein-like II"/>
    <property type="match status" value="1"/>
</dbReference>
<dbReference type="CDD" id="cd13589">
    <property type="entry name" value="PBP2_polyamine_RpCGA009"/>
    <property type="match status" value="1"/>
</dbReference>
<dbReference type="GO" id="GO:0030288">
    <property type="term" value="C:outer membrane-bounded periplasmic space"/>
    <property type="evidence" value="ECO:0007669"/>
    <property type="project" value="TreeGrafter"/>
</dbReference>
<dbReference type="GO" id="GO:0015888">
    <property type="term" value="P:thiamine transport"/>
    <property type="evidence" value="ECO:0007669"/>
    <property type="project" value="TreeGrafter"/>
</dbReference>
<reference evidence="4" key="2">
    <citation type="submission" date="2020-08" db="EMBL/GenBank/DDBJ databases">
        <title>The Agave Microbiome: Exploring the role of microbial communities in plant adaptations to desert environments.</title>
        <authorList>
            <person name="Partida-Martinez L.P."/>
        </authorList>
    </citation>
    <scope>NUCLEOTIDE SEQUENCE [LARGE SCALE GENOMIC DNA]</scope>
    <source>
        <strain evidence="4">AT2.8</strain>
    </source>
</reference>
<dbReference type="PANTHER" id="PTHR30006:SF2">
    <property type="entry name" value="ABC TRANSPORTER SUBSTRATE-BINDING PROTEIN"/>
    <property type="match status" value="1"/>
</dbReference>
<feature type="signal peptide" evidence="2">
    <location>
        <begin position="1"/>
        <end position="19"/>
    </location>
</feature>
<dbReference type="Pfam" id="PF13416">
    <property type="entry name" value="SBP_bac_8"/>
    <property type="match status" value="1"/>
</dbReference>
<accession>A0A852TP77</accession>
<reference evidence="4" key="1">
    <citation type="submission" date="2020-07" db="EMBL/GenBank/DDBJ databases">
        <authorList>
            <person name="Partida-Martinez L."/>
            <person name="Huntemann M."/>
            <person name="Clum A."/>
            <person name="Wang J."/>
            <person name="Palaniappan K."/>
            <person name="Ritter S."/>
            <person name="Chen I.-M."/>
            <person name="Stamatis D."/>
            <person name="Reddy T."/>
            <person name="O'Malley R."/>
            <person name="Daum C."/>
            <person name="Shapiro N."/>
            <person name="Ivanova N."/>
            <person name="Kyrpides N."/>
            <person name="Woyke T."/>
        </authorList>
    </citation>
    <scope>NUCLEOTIDE SEQUENCE [LARGE SCALE GENOMIC DNA]</scope>
    <source>
        <strain evidence="4">AT2.8</strain>
    </source>
</reference>
<comment type="caution">
    <text evidence="3">The sequence shown here is derived from an EMBL/GenBank/DDBJ whole genome shotgun (WGS) entry which is preliminary data.</text>
</comment>
<evidence type="ECO:0000256" key="2">
    <source>
        <dbReference type="SAM" id="SignalP"/>
    </source>
</evidence>
<keyword evidence="1 2" id="KW-0732">Signal</keyword>